<gene>
    <name evidence="1" type="ORF">M431DRAFT_215563</name>
</gene>
<accession>A0A2T4A5J0</accession>
<organism evidence="1 2">
    <name type="scientific">Trichoderma harzianum CBS 226.95</name>
    <dbReference type="NCBI Taxonomy" id="983964"/>
    <lineage>
        <taxon>Eukaryota</taxon>
        <taxon>Fungi</taxon>
        <taxon>Dikarya</taxon>
        <taxon>Ascomycota</taxon>
        <taxon>Pezizomycotina</taxon>
        <taxon>Sordariomycetes</taxon>
        <taxon>Hypocreomycetidae</taxon>
        <taxon>Hypocreales</taxon>
        <taxon>Hypocreaceae</taxon>
        <taxon>Trichoderma</taxon>
    </lineage>
</organism>
<evidence type="ECO:0000313" key="1">
    <source>
        <dbReference type="EMBL" id="PTB52314.1"/>
    </source>
</evidence>
<keyword evidence="2" id="KW-1185">Reference proteome</keyword>
<dbReference type="RefSeq" id="XP_024771991.1">
    <property type="nucleotide sequence ID" value="XM_024913505.1"/>
</dbReference>
<reference evidence="1 2" key="1">
    <citation type="submission" date="2016-07" db="EMBL/GenBank/DDBJ databases">
        <title>Multiple horizontal gene transfer events from other fungi enriched the ability of initially mycotrophic Trichoderma (Ascomycota) to feed on dead plant biomass.</title>
        <authorList>
            <consortium name="DOE Joint Genome Institute"/>
            <person name="Aerts A."/>
            <person name="Atanasova L."/>
            <person name="Chenthamara K."/>
            <person name="Zhang J."/>
            <person name="Grujic M."/>
            <person name="Henrissat B."/>
            <person name="Kuo A."/>
            <person name="Salamov A."/>
            <person name="Lipzen A."/>
            <person name="Labutti K."/>
            <person name="Barry K."/>
            <person name="Miao Y."/>
            <person name="Rahimi M.J."/>
            <person name="Shen Q."/>
            <person name="Grigoriev I.V."/>
            <person name="Kubicek C.P."/>
            <person name="Druzhinina I.S."/>
        </authorList>
    </citation>
    <scope>NUCLEOTIDE SEQUENCE [LARGE SCALE GENOMIC DNA]</scope>
    <source>
        <strain evidence="1 2">CBS 226.95</strain>
    </source>
</reference>
<sequence>MREQSDTVHADIRILIASMLGKATMYPIKFDLSTRPSHLHKHLSSREVRSVRNRPGIPLRTISPFVLALPEPCLSLLASTPSSYLSMLQFLPLTLAGLSLHACEPWCLCIGHRHLDGSSTKTTHTLSYSLRSGKDHTNKSLVPTSNTFDPLLSAS</sequence>
<proteinExistence type="predicted"/>
<dbReference type="GeneID" id="36622067"/>
<dbReference type="EMBL" id="KZ679684">
    <property type="protein sequence ID" value="PTB52314.1"/>
    <property type="molecule type" value="Genomic_DNA"/>
</dbReference>
<protein>
    <submittedName>
        <fullName evidence="1">Uncharacterized protein</fullName>
    </submittedName>
</protein>
<dbReference type="AlphaFoldDB" id="A0A2T4A5J0"/>
<name>A0A2T4A5J0_TRIHA</name>
<evidence type="ECO:0000313" key="2">
    <source>
        <dbReference type="Proteomes" id="UP000241690"/>
    </source>
</evidence>
<dbReference type="Proteomes" id="UP000241690">
    <property type="component" value="Unassembled WGS sequence"/>
</dbReference>